<evidence type="ECO:0000313" key="3">
    <source>
        <dbReference type="Proteomes" id="UP000230251"/>
    </source>
</evidence>
<protein>
    <recommendedName>
        <fullName evidence="1">Bacterial spore germination immunoglobulin-like domain-containing protein</fullName>
    </recommendedName>
</protein>
<proteinExistence type="predicted"/>
<dbReference type="InterPro" id="IPR018911">
    <property type="entry name" value="Gmad2_Ig-like_dom"/>
</dbReference>
<dbReference type="AlphaFoldDB" id="A0A2M8ENR3"/>
<sequence length="171" mass="18662">MKNTLFIVSLIALLLFTTLAVWPKTDSENNLPADDATFDDSSDSADSDVITPEISYTNATQDDIIVDLPLAGDTITSPLTINGKARGSWFFEASAPVMVVNWDGLIIGEGYIQTTSDWMTADFVDFTGEITFTNPTYQNNGVIILKNDNPSGLPENDKALEIPIYFAQLAE</sequence>
<accession>A0A2M8ENR3</accession>
<organism evidence="2 3">
    <name type="scientific">Candidatus Uhrbacteria bacterium CG_4_9_14_0_2_um_filter_41_50</name>
    <dbReference type="NCBI Taxonomy" id="1975031"/>
    <lineage>
        <taxon>Bacteria</taxon>
        <taxon>Candidatus Uhriibacteriota</taxon>
    </lineage>
</organism>
<name>A0A2M8ENR3_9BACT</name>
<gene>
    <name evidence="2" type="ORF">CO057_03070</name>
</gene>
<dbReference type="EMBL" id="PFSI01000046">
    <property type="protein sequence ID" value="PJC24394.1"/>
    <property type="molecule type" value="Genomic_DNA"/>
</dbReference>
<evidence type="ECO:0000313" key="2">
    <source>
        <dbReference type="EMBL" id="PJC24394.1"/>
    </source>
</evidence>
<dbReference type="Proteomes" id="UP000230251">
    <property type="component" value="Unassembled WGS sequence"/>
</dbReference>
<reference evidence="3" key="1">
    <citation type="submission" date="2017-09" db="EMBL/GenBank/DDBJ databases">
        <title>Depth-based differentiation of microbial function through sediment-hosted aquifers and enrichment of novel symbionts in the deep terrestrial subsurface.</title>
        <authorList>
            <person name="Probst A.J."/>
            <person name="Ladd B."/>
            <person name="Jarett J.K."/>
            <person name="Geller-Mcgrath D.E."/>
            <person name="Sieber C.M.K."/>
            <person name="Emerson J.B."/>
            <person name="Anantharaman K."/>
            <person name="Thomas B.C."/>
            <person name="Malmstrom R."/>
            <person name="Stieglmeier M."/>
            <person name="Klingl A."/>
            <person name="Woyke T."/>
            <person name="Ryan C.M."/>
            <person name="Banfield J.F."/>
        </authorList>
    </citation>
    <scope>NUCLEOTIDE SEQUENCE [LARGE SCALE GENOMIC DNA]</scope>
</reference>
<dbReference type="Pfam" id="PF10648">
    <property type="entry name" value="Gmad2"/>
    <property type="match status" value="1"/>
</dbReference>
<evidence type="ECO:0000259" key="1">
    <source>
        <dbReference type="Pfam" id="PF10648"/>
    </source>
</evidence>
<comment type="caution">
    <text evidence="2">The sequence shown here is derived from an EMBL/GenBank/DDBJ whole genome shotgun (WGS) entry which is preliminary data.</text>
</comment>
<feature type="domain" description="Bacterial spore germination immunoglobulin-like" evidence="1">
    <location>
        <begin position="64"/>
        <end position="150"/>
    </location>
</feature>